<keyword evidence="1" id="KW-0812">Transmembrane</keyword>
<dbReference type="Proteomes" id="UP000295136">
    <property type="component" value="Unassembled WGS sequence"/>
</dbReference>
<comment type="caution">
    <text evidence="2">The sequence shown here is derived from an EMBL/GenBank/DDBJ whole genome shotgun (WGS) entry which is preliminary data.</text>
</comment>
<dbReference type="InterPro" id="IPR036259">
    <property type="entry name" value="MFS_trans_sf"/>
</dbReference>
<dbReference type="EMBL" id="SMLD01000073">
    <property type="protein sequence ID" value="TDE44117.1"/>
    <property type="molecule type" value="Genomic_DNA"/>
</dbReference>
<feature type="transmembrane region" description="Helical" evidence="1">
    <location>
        <begin position="12"/>
        <end position="34"/>
    </location>
</feature>
<evidence type="ECO:0008006" key="4">
    <source>
        <dbReference type="Google" id="ProtNLM"/>
    </source>
</evidence>
<keyword evidence="1" id="KW-1133">Transmembrane helix</keyword>
<sequence>MFPPATRYTGTSFSFQFSGIIGGGIAPFIATALFNGLDSWLPVAVYGGLAAVISIVCVIAVRTHDQLAPSARTAATLPRTP</sequence>
<organism evidence="2 3">
    <name type="scientific">Nonomuraea mesophila</name>
    <dbReference type="NCBI Taxonomy" id="2530382"/>
    <lineage>
        <taxon>Bacteria</taxon>
        <taxon>Bacillati</taxon>
        <taxon>Actinomycetota</taxon>
        <taxon>Actinomycetes</taxon>
        <taxon>Streptosporangiales</taxon>
        <taxon>Streptosporangiaceae</taxon>
        <taxon>Nonomuraea</taxon>
    </lineage>
</organism>
<protein>
    <recommendedName>
        <fullName evidence="4">MFS transporter</fullName>
    </recommendedName>
</protein>
<dbReference type="SUPFAM" id="SSF103473">
    <property type="entry name" value="MFS general substrate transporter"/>
    <property type="match status" value="1"/>
</dbReference>
<evidence type="ECO:0000313" key="2">
    <source>
        <dbReference type="EMBL" id="TDE44117.1"/>
    </source>
</evidence>
<reference evidence="2 3" key="1">
    <citation type="submission" date="2019-03" db="EMBL/GenBank/DDBJ databases">
        <title>Draft genome sequences of novel Actinobacteria.</title>
        <authorList>
            <person name="Sahin N."/>
            <person name="Ay H."/>
            <person name="Saygin H."/>
        </authorList>
    </citation>
    <scope>NUCLEOTIDE SEQUENCE [LARGE SCALE GENOMIC DNA]</scope>
    <source>
        <strain evidence="2 3">6K102</strain>
    </source>
</reference>
<keyword evidence="3" id="KW-1185">Reference proteome</keyword>
<dbReference type="RefSeq" id="WP_132633436.1">
    <property type="nucleotide sequence ID" value="NZ_SMLD01000073.1"/>
</dbReference>
<evidence type="ECO:0000313" key="3">
    <source>
        <dbReference type="Proteomes" id="UP000295136"/>
    </source>
</evidence>
<proteinExistence type="predicted"/>
<gene>
    <name evidence="2" type="ORF">E1295_25600</name>
</gene>
<dbReference type="AlphaFoldDB" id="A0A4R5F8Q1"/>
<feature type="transmembrane region" description="Helical" evidence="1">
    <location>
        <begin position="40"/>
        <end position="61"/>
    </location>
</feature>
<evidence type="ECO:0000256" key="1">
    <source>
        <dbReference type="SAM" id="Phobius"/>
    </source>
</evidence>
<keyword evidence="1" id="KW-0472">Membrane</keyword>
<accession>A0A4R5F8Q1</accession>
<name>A0A4R5F8Q1_9ACTN</name>